<dbReference type="RefSeq" id="WP_352657431.1">
    <property type="nucleotide sequence ID" value="NZ_JAMYMY010000033.1"/>
</dbReference>
<evidence type="ECO:0000256" key="1">
    <source>
        <dbReference type="SAM" id="Phobius"/>
    </source>
</evidence>
<proteinExistence type="predicted"/>
<dbReference type="EMBL" id="JAMYPJ010000030">
    <property type="protein sequence ID" value="MER8935271.1"/>
    <property type="molecule type" value="Genomic_DNA"/>
</dbReference>
<sequence length="50" mass="5275">MLLDMSSLRGPIYERANRILMAGIILTACVALAILLDLFATSVKGTLPGA</sequence>
<dbReference type="Proteomes" id="UP001464387">
    <property type="component" value="Unassembled WGS sequence"/>
</dbReference>
<evidence type="ECO:0000313" key="2">
    <source>
        <dbReference type="EMBL" id="MER8935271.1"/>
    </source>
</evidence>
<feature type="transmembrane region" description="Helical" evidence="1">
    <location>
        <begin position="20"/>
        <end position="40"/>
    </location>
</feature>
<protein>
    <submittedName>
        <fullName evidence="2">Uncharacterized protein</fullName>
    </submittedName>
</protein>
<keyword evidence="3" id="KW-1185">Reference proteome</keyword>
<name>A0ABV1YJG1_9HYPH</name>
<organism evidence="2 3">
    <name type="scientific">Mesorhizobium opportunistum</name>
    <dbReference type="NCBI Taxonomy" id="593909"/>
    <lineage>
        <taxon>Bacteria</taxon>
        <taxon>Pseudomonadati</taxon>
        <taxon>Pseudomonadota</taxon>
        <taxon>Alphaproteobacteria</taxon>
        <taxon>Hyphomicrobiales</taxon>
        <taxon>Phyllobacteriaceae</taxon>
        <taxon>Mesorhizobium</taxon>
    </lineage>
</organism>
<reference evidence="2 3" key="1">
    <citation type="journal article" date="2024" name="Proc. Natl. Acad. Sci. U.S.A.">
        <title>The evolutionary genomics of adaptation to stress in wild rhizobium bacteria.</title>
        <authorList>
            <person name="Kehlet-Delgado H."/>
            <person name="Montoya A.P."/>
            <person name="Jensen K.T."/>
            <person name="Wendlandt C.E."/>
            <person name="Dexheimer C."/>
            <person name="Roberts M."/>
            <person name="Torres Martinez L."/>
            <person name="Friesen M.L."/>
            <person name="Griffitts J.S."/>
            <person name="Porter S.S."/>
        </authorList>
    </citation>
    <scope>NUCLEOTIDE SEQUENCE [LARGE SCALE GENOMIC DNA]</scope>
    <source>
        <strain evidence="2 3">M0729</strain>
    </source>
</reference>
<accession>A0ABV1YJG1</accession>
<comment type="caution">
    <text evidence="2">The sequence shown here is derived from an EMBL/GenBank/DDBJ whole genome shotgun (WGS) entry which is preliminary data.</text>
</comment>
<gene>
    <name evidence="2" type="ORF">NKI33_20145</name>
</gene>
<keyword evidence="1" id="KW-1133">Transmembrane helix</keyword>
<evidence type="ECO:0000313" key="3">
    <source>
        <dbReference type="Proteomes" id="UP001464387"/>
    </source>
</evidence>
<keyword evidence="1" id="KW-0812">Transmembrane</keyword>
<keyword evidence="1" id="KW-0472">Membrane</keyword>